<gene>
    <name evidence="3" type="ORF">G443_000988</name>
</gene>
<name>A0ABT1JEX2_ACTCY</name>
<dbReference type="EMBL" id="AUBJ02000001">
    <property type="protein sequence ID" value="MCP2330718.1"/>
    <property type="molecule type" value="Genomic_DNA"/>
</dbReference>
<feature type="signal peptide" evidence="2">
    <location>
        <begin position="1"/>
        <end position="17"/>
    </location>
</feature>
<proteinExistence type="predicted"/>
<evidence type="ECO:0000313" key="4">
    <source>
        <dbReference type="Proteomes" id="UP000791080"/>
    </source>
</evidence>
<evidence type="ECO:0008006" key="5">
    <source>
        <dbReference type="Google" id="ProtNLM"/>
    </source>
</evidence>
<keyword evidence="4" id="KW-1185">Reference proteome</keyword>
<feature type="chain" id="PRO_5045680961" description="DUF732 domain-containing protein" evidence="2">
    <location>
        <begin position="18"/>
        <end position="120"/>
    </location>
</feature>
<evidence type="ECO:0000313" key="3">
    <source>
        <dbReference type="EMBL" id="MCP2330718.1"/>
    </source>
</evidence>
<reference evidence="3 4" key="2">
    <citation type="submission" date="2022-06" db="EMBL/GenBank/DDBJ databases">
        <title>Genomic Encyclopedia of Type Strains, Phase I: the one thousand microbial genomes (KMG-I) project.</title>
        <authorList>
            <person name="Kyrpides N."/>
        </authorList>
    </citation>
    <scope>NUCLEOTIDE SEQUENCE [LARGE SCALE GENOMIC DNA]</scope>
    <source>
        <strain evidence="3 4">DSM 43889</strain>
    </source>
</reference>
<comment type="caution">
    <text evidence="3">The sequence shown here is derived from an EMBL/GenBank/DDBJ whole genome shotgun (WGS) entry which is preliminary data.</text>
</comment>
<reference evidence="3 4" key="1">
    <citation type="submission" date="2013-07" db="EMBL/GenBank/DDBJ databases">
        <authorList>
            <consortium name="DOE Joint Genome Institute"/>
            <person name="Reeve W."/>
            <person name="Huntemann M."/>
            <person name="Han J."/>
            <person name="Chen A."/>
            <person name="Kyrpides N."/>
            <person name="Mavromatis K."/>
            <person name="Markowitz V."/>
            <person name="Palaniappan K."/>
            <person name="Ivanova N."/>
            <person name="Schaumberg A."/>
            <person name="Pati A."/>
            <person name="Liolios K."/>
            <person name="Nordberg H.P."/>
            <person name="Cantor M.N."/>
            <person name="Hua S.X."/>
            <person name="Woyke T."/>
        </authorList>
    </citation>
    <scope>NUCLEOTIDE SEQUENCE [LARGE SCALE GENOMIC DNA]</scope>
    <source>
        <strain evidence="3 4">DSM 43889</strain>
    </source>
</reference>
<keyword evidence="2" id="KW-0732">Signal</keyword>
<accession>A0ABT1JEX2</accession>
<sequence length="120" mass="11814">MGASRRCGRVLVGPLLAALVTISGCVRESAGHATPTTNGDQSGTSETDASATGGASTPSSGTGSSSASATLGGLDPCELLDDELTSVGIDPATGERNSIGINHARAYGQLDPSAPVYCFS</sequence>
<protein>
    <recommendedName>
        <fullName evidence="5">DUF732 domain-containing protein</fullName>
    </recommendedName>
</protein>
<dbReference type="Proteomes" id="UP000791080">
    <property type="component" value="Unassembled WGS sequence"/>
</dbReference>
<feature type="region of interest" description="Disordered" evidence="1">
    <location>
        <begin position="29"/>
        <end position="74"/>
    </location>
</feature>
<evidence type="ECO:0000256" key="2">
    <source>
        <dbReference type="SAM" id="SignalP"/>
    </source>
</evidence>
<feature type="compositionally biased region" description="Low complexity" evidence="1">
    <location>
        <begin position="42"/>
        <end position="73"/>
    </location>
</feature>
<dbReference type="RefSeq" id="WP_026420292.1">
    <property type="nucleotide sequence ID" value="NZ_AUBJ02000001.1"/>
</dbReference>
<organism evidence="3 4">
    <name type="scientific">Actinoalloteichus caeruleus DSM 43889</name>
    <dbReference type="NCBI Taxonomy" id="1120930"/>
    <lineage>
        <taxon>Bacteria</taxon>
        <taxon>Bacillati</taxon>
        <taxon>Actinomycetota</taxon>
        <taxon>Actinomycetes</taxon>
        <taxon>Pseudonocardiales</taxon>
        <taxon>Pseudonocardiaceae</taxon>
        <taxon>Actinoalloteichus</taxon>
        <taxon>Actinoalloteichus cyanogriseus</taxon>
    </lineage>
</organism>
<dbReference type="PROSITE" id="PS51257">
    <property type="entry name" value="PROKAR_LIPOPROTEIN"/>
    <property type="match status" value="1"/>
</dbReference>
<evidence type="ECO:0000256" key="1">
    <source>
        <dbReference type="SAM" id="MobiDB-lite"/>
    </source>
</evidence>